<dbReference type="Proteomes" id="UP000239899">
    <property type="component" value="Unassembled WGS sequence"/>
</dbReference>
<evidence type="ECO:0000256" key="1">
    <source>
        <dbReference type="SAM" id="Phobius"/>
    </source>
</evidence>
<sequence length="433" mass="46271">MRRQRALRALLWLAVAGGAQALRFSSKGSLKVVQATDLHFGEAAEADAATVKLLRDVLPAEQPDLVVLSGDQVSGYAIPAANLVERVRLRLDTTSLSGSWYEQQWRQLTAPLHEAGVPYASILGNHDGEADLSRREVMALDAATGSSLSLSRAGPASLSGAGNYWVDVLAPGNSTQVAARLWFLDSGNRGCNGGAAGWSCLGRDVVEWVRQQAALLPRVPSLAFVHIPIPQFSEAWSSGAPANGTKGEETGCPLADTGFFAVAKEFGIHAIYSGHDHDNDFAVELEGVRLAYGRKTGFGGYGPFNVQRGARVIELRMGEDTAQSATWIRQQDGTRVVQQPVQEPRPHRQAGCPSIEGRCDKLLGPKACLTLRGWRNGAEAVGALLASLAVLSLTVIAGLVASRHALQHLRHRRGWRKLEGAAAAKHPAPDSQV</sequence>
<keyword evidence="1" id="KW-1133">Transmembrane helix</keyword>
<dbReference type="SUPFAM" id="SSF56300">
    <property type="entry name" value="Metallo-dependent phosphatases"/>
    <property type="match status" value="1"/>
</dbReference>
<reference evidence="4 5" key="1">
    <citation type="journal article" date="2018" name="Plant J.">
        <title>Genome sequences of Chlorella sorokiniana UTEX 1602 and Micractinium conductrix SAG 241.80: implications to maltose excretion by a green alga.</title>
        <authorList>
            <person name="Arriola M.B."/>
            <person name="Velmurugan N."/>
            <person name="Zhang Y."/>
            <person name="Plunkett M.H."/>
            <person name="Hondzo H."/>
            <person name="Barney B.M."/>
        </authorList>
    </citation>
    <scope>NUCLEOTIDE SEQUENCE [LARGE SCALE GENOMIC DNA]</scope>
    <source>
        <strain evidence="5">UTEX 1602</strain>
    </source>
</reference>
<feature type="transmembrane region" description="Helical" evidence="1">
    <location>
        <begin position="380"/>
        <end position="402"/>
    </location>
</feature>
<evidence type="ECO:0000259" key="3">
    <source>
        <dbReference type="Pfam" id="PF00149"/>
    </source>
</evidence>
<dbReference type="AlphaFoldDB" id="A0A2P6TT08"/>
<organism evidence="4 5">
    <name type="scientific">Chlorella sorokiniana</name>
    <name type="common">Freshwater green alga</name>
    <dbReference type="NCBI Taxonomy" id="3076"/>
    <lineage>
        <taxon>Eukaryota</taxon>
        <taxon>Viridiplantae</taxon>
        <taxon>Chlorophyta</taxon>
        <taxon>core chlorophytes</taxon>
        <taxon>Trebouxiophyceae</taxon>
        <taxon>Chlorellales</taxon>
        <taxon>Chlorellaceae</taxon>
        <taxon>Chlorella clade</taxon>
        <taxon>Chlorella</taxon>
    </lineage>
</organism>
<gene>
    <name evidence="4" type="ORF">C2E21_3879</name>
</gene>
<dbReference type="InterPro" id="IPR004843">
    <property type="entry name" value="Calcineurin-like_PHP"/>
</dbReference>
<feature type="chain" id="PRO_5015157816" evidence="2">
    <location>
        <begin position="22"/>
        <end position="433"/>
    </location>
</feature>
<dbReference type="CDD" id="cd07383">
    <property type="entry name" value="MPP_Dcr2"/>
    <property type="match status" value="1"/>
</dbReference>
<dbReference type="PANTHER" id="PTHR32440">
    <property type="entry name" value="PHOSPHATASE DCR2-RELATED-RELATED"/>
    <property type="match status" value="1"/>
</dbReference>
<keyword evidence="5" id="KW-1185">Reference proteome</keyword>
<keyword evidence="1" id="KW-0812">Transmembrane</keyword>
<dbReference type="Pfam" id="PF00149">
    <property type="entry name" value="Metallophos"/>
    <property type="match status" value="1"/>
</dbReference>
<dbReference type="InterPro" id="IPR029052">
    <property type="entry name" value="Metallo-depent_PP-like"/>
</dbReference>
<feature type="domain" description="Calcineurin-like phosphoesterase" evidence="3">
    <location>
        <begin position="30"/>
        <end position="278"/>
    </location>
</feature>
<dbReference type="STRING" id="3076.A0A2P6TT08"/>
<dbReference type="Gene3D" id="3.60.21.10">
    <property type="match status" value="1"/>
</dbReference>
<evidence type="ECO:0000313" key="4">
    <source>
        <dbReference type="EMBL" id="PRW57200.1"/>
    </source>
</evidence>
<feature type="signal peptide" evidence="2">
    <location>
        <begin position="1"/>
        <end position="21"/>
    </location>
</feature>
<keyword evidence="2" id="KW-0732">Signal</keyword>
<proteinExistence type="predicted"/>
<keyword evidence="1" id="KW-0472">Membrane</keyword>
<name>A0A2P6TT08_CHLSO</name>
<dbReference type="GO" id="GO:0005737">
    <property type="term" value="C:cytoplasm"/>
    <property type="evidence" value="ECO:0007669"/>
    <property type="project" value="TreeGrafter"/>
</dbReference>
<dbReference type="GO" id="GO:0016788">
    <property type="term" value="F:hydrolase activity, acting on ester bonds"/>
    <property type="evidence" value="ECO:0007669"/>
    <property type="project" value="TreeGrafter"/>
</dbReference>
<comment type="caution">
    <text evidence="4">The sequence shown here is derived from an EMBL/GenBank/DDBJ whole genome shotgun (WGS) entry which is preliminary data.</text>
</comment>
<dbReference type="EMBL" id="LHPG02000007">
    <property type="protein sequence ID" value="PRW57200.1"/>
    <property type="molecule type" value="Genomic_DNA"/>
</dbReference>
<evidence type="ECO:0000256" key="2">
    <source>
        <dbReference type="SAM" id="SignalP"/>
    </source>
</evidence>
<protein>
    <submittedName>
        <fullName evidence="4">Metallophosphoesterase</fullName>
    </submittedName>
</protein>
<dbReference type="PANTHER" id="PTHR32440:SF3">
    <property type="entry name" value="CALCINEURIN-LIKE PHOSPHOESTERASE DOMAIN-CONTAINING PROTEIN"/>
    <property type="match status" value="1"/>
</dbReference>
<evidence type="ECO:0000313" key="5">
    <source>
        <dbReference type="Proteomes" id="UP000239899"/>
    </source>
</evidence>
<dbReference type="OrthoDB" id="783096at2759"/>
<accession>A0A2P6TT08</accession>